<name>A0A0A7LCQ9_9ARCH</name>
<dbReference type="HOGENOM" id="CLU_3147792_0_0_2"/>
<dbReference type="STRING" id="1577791.Mpt1_c09130"/>
<dbReference type="KEGG" id="mear:Mpt1_c09130"/>
<dbReference type="EMBL" id="CP010070">
    <property type="protein sequence ID" value="AIZ56788.1"/>
    <property type="molecule type" value="Genomic_DNA"/>
</dbReference>
<sequence>MNMHEIIVSEMQMDVCGKIVITTKSASEEGRNVKRGTVRIDSPPLNYY</sequence>
<dbReference type="AlphaFoldDB" id="A0A0A7LCQ9"/>
<dbReference type="RefSeq" id="WP_158386759.1">
    <property type="nucleotide sequence ID" value="NZ_CP010070.1"/>
</dbReference>
<accession>A0A0A7LCQ9</accession>
<proteinExistence type="predicted"/>
<dbReference type="Proteomes" id="UP000030787">
    <property type="component" value="Chromosome"/>
</dbReference>
<reference evidence="1 2" key="1">
    <citation type="journal article" date="2014" name="Appl. Environ. Microbiol.">
        <title>Comparative Genome Analysis of 'Candidatus Methanoplasma termitum' Indicates a New Mode of Energy Metabolism in the Seventh Order of Methanogens.</title>
        <authorList>
            <person name="Lang K."/>
            <person name="Schuldes J."/>
            <person name="Klingl A."/>
            <person name="Poehlein A."/>
            <person name="Daniel R."/>
            <person name="Brune A."/>
        </authorList>
    </citation>
    <scope>NUCLEOTIDE SEQUENCE [LARGE SCALE GENOMIC DNA]</scope>
    <source>
        <strain evidence="2">Mpt1</strain>
    </source>
</reference>
<evidence type="ECO:0000313" key="2">
    <source>
        <dbReference type="Proteomes" id="UP000030787"/>
    </source>
</evidence>
<dbReference type="GeneID" id="43502779"/>
<organism evidence="1 2">
    <name type="scientific">Candidatus Methanoplasma termitum</name>
    <dbReference type="NCBI Taxonomy" id="1577791"/>
    <lineage>
        <taxon>Archaea</taxon>
        <taxon>Methanobacteriati</taxon>
        <taxon>Thermoplasmatota</taxon>
        <taxon>Thermoplasmata</taxon>
        <taxon>Methanomassiliicoccales</taxon>
        <taxon>Methanomassiliicoccaceae</taxon>
        <taxon>Candidatus Methanoplasma</taxon>
    </lineage>
</organism>
<protein>
    <submittedName>
        <fullName evidence="1">Uncharacterized protein</fullName>
    </submittedName>
</protein>
<keyword evidence="2" id="KW-1185">Reference proteome</keyword>
<gene>
    <name evidence="1" type="ORF">Mpt1_c09130</name>
</gene>
<evidence type="ECO:0000313" key="1">
    <source>
        <dbReference type="EMBL" id="AIZ56788.1"/>
    </source>
</evidence>